<gene>
    <name evidence="10" type="ORF">CCR75_000913</name>
</gene>
<reference evidence="10 11" key="1">
    <citation type="journal article" date="2021" name="Genome Biol.">
        <title>AFLAP: assembly-free linkage analysis pipeline using k-mers from genome sequencing data.</title>
        <authorList>
            <person name="Fletcher K."/>
            <person name="Zhang L."/>
            <person name="Gil J."/>
            <person name="Han R."/>
            <person name="Cavanaugh K."/>
            <person name="Michelmore R."/>
        </authorList>
    </citation>
    <scope>NUCLEOTIDE SEQUENCE [LARGE SCALE GENOMIC DNA]</scope>
    <source>
        <strain evidence="10 11">SF5</strain>
    </source>
</reference>
<feature type="domain" description="Heme haloperoxidase family profile" evidence="9">
    <location>
        <begin position="266"/>
        <end position="467"/>
    </location>
</feature>
<dbReference type="KEGG" id="blac:94344689"/>
<dbReference type="OrthoDB" id="407298at2759"/>
<dbReference type="InterPro" id="IPR036851">
    <property type="entry name" value="Chloroperoxidase-like_sf"/>
</dbReference>
<keyword evidence="6" id="KW-0408">Iron</keyword>
<comment type="cofactor">
    <cofactor evidence="1">
        <name>heme b</name>
        <dbReference type="ChEBI" id="CHEBI:60344"/>
    </cofactor>
</comment>
<dbReference type="GO" id="GO:0004601">
    <property type="term" value="F:peroxidase activity"/>
    <property type="evidence" value="ECO:0007669"/>
    <property type="project" value="UniProtKB-KW"/>
</dbReference>
<organism evidence="10 11">
    <name type="scientific">Bremia lactucae</name>
    <name type="common">Lettuce downy mildew</name>
    <dbReference type="NCBI Taxonomy" id="4779"/>
    <lineage>
        <taxon>Eukaryota</taxon>
        <taxon>Sar</taxon>
        <taxon>Stramenopiles</taxon>
        <taxon>Oomycota</taxon>
        <taxon>Peronosporomycetes</taxon>
        <taxon>Peronosporales</taxon>
        <taxon>Peronosporaceae</taxon>
        <taxon>Bremia</taxon>
    </lineage>
</organism>
<evidence type="ECO:0000256" key="1">
    <source>
        <dbReference type="ARBA" id="ARBA00001970"/>
    </source>
</evidence>
<comment type="similarity">
    <text evidence="7">Belongs to the chloroperoxidase family.</text>
</comment>
<evidence type="ECO:0000256" key="5">
    <source>
        <dbReference type="ARBA" id="ARBA00023002"/>
    </source>
</evidence>
<evidence type="ECO:0000256" key="3">
    <source>
        <dbReference type="ARBA" id="ARBA00022617"/>
    </source>
</evidence>
<evidence type="ECO:0000256" key="6">
    <source>
        <dbReference type="ARBA" id="ARBA00023004"/>
    </source>
</evidence>
<dbReference type="InterPro" id="IPR000028">
    <property type="entry name" value="Chloroperoxidase"/>
</dbReference>
<evidence type="ECO:0000313" key="11">
    <source>
        <dbReference type="Proteomes" id="UP000294530"/>
    </source>
</evidence>
<dbReference type="SUPFAM" id="SSF47571">
    <property type="entry name" value="Cloroperoxidase"/>
    <property type="match status" value="2"/>
</dbReference>
<accession>A0A976IE83</accession>
<dbReference type="GeneID" id="94344689"/>
<dbReference type="AlphaFoldDB" id="A0A976IE83"/>
<dbReference type="EMBL" id="SHOA02000016">
    <property type="protein sequence ID" value="TDH68672.1"/>
    <property type="molecule type" value="Genomic_DNA"/>
</dbReference>
<dbReference type="Proteomes" id="UP000294530">
    <property type="component" value="Unassembled WGS sequence"/>
</dbReference>
<dbReference type="PANTHER" id="PTHR33577:SF9">
    <property type="entry name" value="PEROXIDASE STCC"/>
    <property type="match status" value="1"/>
</dbReference>
<keyword evidence="4" id="KW-0479">Metal-binding</keyword>
<dbReference type="Gene3D" id="1.10.489.10">
    <property type="entry name" value="Chloroperoxidase-like"/>
    <property type="match status" value="1"/>
</dbReference>
<keyword evidence="5" id="KW-0560">Oxidoreductase</keyword>
<proteinExistence type="inferred from homology"/>
<evidence type="ECO:0000313" key="10">
    <source>
        <dbReference type="EMBL" id="TDH68672.1"/>
    </source>
</evidence>
<comment type="caution">
    <text evidence="10">The sequence shown here is derived from an EMBL/GenBank/DDBJ whole genome shotgun (WGS) entry which is preliminary data.</text>
</comment>
<evidence type="ECO:0000259" key="9">
    <source>
        <dbReference type="PROSITE" id="PS51405"/>
    </source>
</evidence>
<feature type="domain" description="Heme haloperoxidase family profile" evidence="9">
    <location>
        <begin position="38"/>
        <end position="237"/>
    </location>
</feature>
<evidence type="ECO:0000256" key="4">
    <source>
        <dbReference type="ARBA" id="ARBA00022723"/>
    </source>
</evidence>
<dbReference type="Pfam" id="PF01328">
    <property type="entry name" value="Peroxidase_2"/>
    <property type="match status" value="2"/>
</dbReference>
<dbReference type="RefSeq" id="XP_067818171.1">
    <property type="nucleotide sequence ID" value="XM_067959018.1"/>
</dbReference>
<evidence type="ECO:0000256" key="2">
    <source>
        <dbReference type="ARBA" id="ARBA00022559"/>
    </source>
</evidence>
<dbReference type="PANTHER" id="PTHR33577">
    <property type="entry name" value="STERIGMATOCYSTIN BIOSYNTHESIS PEROXIDASE STCC-RELATED"/>
    <property type="match status" value="1"/>
</dbReference>
<feature type="signal peptide" evidence="8">
    <location>
        <begin position="1"/>
        <end position="20"/>
    </location>
</feature>
<keyword evidence="11" id="KW-1185">Reference proteome</keyword>
<keyword evidence="2" id="KW-0575">Peroxidase</keyword>
<keyword evidence="8" id="KW-0732">Signal</keyword>
<dbReference type="GO" id="GO:0046872">
    <property type="term" value="F:metal ion binding"/>
    <property type="evidence" value="ECO:0007669"/>
    <property type="project" value="UniProtKB-KW"/>
</dbReference>
<feature type="chain" id="PRO_5036718594" description="Heme haloperoxidase family profile domain-containing protein" evidence="8">
    <location>
        <begin position="21"/>
        <end position="490"/>
    </location>
</feature>
<evidence type="ECO:0000256" key="8">
    <source>
        <dbReference type="SAM" id="SignalP"/>
    </source>
</evidence>
<protein>
    <recommendedName>
        <fullName evidence="9">Heme haloperoxidase family profile domain-containing protein</fullName>
    </recommendedName>
</protein>
<keyword evidence="3" id="KW-0349">Heme</keyword>
<name>A0A976IE83_BRELC</name>
<evidence type="ECO:0000256" key="7">
    <source>
        <dbReference type="ARBA" id="ARBA00025795"/>
    </source>
</evidence>
<dbReference type="PROSITE" id="PS51405">
    <property type="entry name" value="HEME_HALOPEROXIDASE"/>
    <property type="match status" value="2"/>
</dbReference>
<sequence length="490" mass="53745">MVSLAWKPLFLLSCTSQALAAEAVDVVNHAYFRPSGSDVSGFPPPNVAQNHRGPCPALNALANHAYLPRDGKLLTPQLIRDAVINVFNLDQDLAVRLTGRLPQQLTLADLSVHGNLEHDASLSRDDSSRLHDPAYINATLVDFLSSKSENGVLTKRSLAIARREREAQSKLENPNYSLSSDMQMIAYGEATLLLVAMGNYQTETITIQAMESFLLHEKIPDNFKQSDTPITPTKLLLVLLSCTSHALIAEVANAANHTYFRPSGPDVSGFPPPNSAPNHRSPCPALNSLANHAYLPRDGKLLTPQLIHDAVVNVFHIDSTLAERFTHSLPPQLTLADLSVHGLIEHDASLVHDDAWSHHDPAYINSTLFDCLIAQRKNGILNKRSLAMARRERERQCKKENPTYALPIKTQVAAYGEAALLLIAMGNYETETITVQAMTSFLLEEKIPDEFKRSPKPITTATVLFVAAQIRLLALLLKAEVDTTDASAGF</sequence>